<gene>
    <name evidence="1" type="ORF">C8N45_102347</name>
</gene>
<accession>A0A2T6KM92</accession>
<name>A0A2T6KM92_9RHOB</name>
<reference evidence="1 2" key="1">
    <citation type="submission" date="2018-04" db="EMBL/GenBank/DDBJ databases">
        <title>Genomic Encyclopedia of Archaeal and Bacterial Type Strains, Phase II (KMG-II): from individual species to whole genera.</title>
        <authorList>
            <person name="Goeker M."/>
        </authorList>
    </citation>
    <scope>NUCLEOTIDE SEQUENCE [LARGE SCALE GENOMIC DNA]</scope>
    <source>
        <strain evidence="1 2">DSM 29955</strain>
    </source>
</reference>
<organism evidence="1 2">
    <name type="scientific">Yoonia sediminilitoris</name>
    <dbReference type="NCBI Taxonomy" id="1286148"/>
    <lineage>
        <taxon>Bacteria</taxon>
        <taxon>Pseudomonadati</taxon>
        <taxon>Pseudomonadota</taxon>
        <taxon>Alphaproteobacteria</taxon>
        <taxon>Rhodobacterales</taxon>
        <taxon>Paracoccaceae</taxon>
        <taxon>Yoonia</taxon>
    </lineage>
</organism>
<sequence length="30" mass="3551">MLTAFREEPFSQLFGKRIATFVRGGHFFFI</sequence>
<proteinExistence type="predicted"/>
<evidence type="ECO:0000313" key="2">
    <source>
        <dbReference type="Proteomes" id="UP000244523"/>
    </source>
</evidence>
<dbReference type="AlphaFoldDB" id="A0A2T6KM92"/>
<protein>
    <submittedName>
        <fullName evidence="1">Uncharacterized protein</fullName>
    </submittedName>
</protein>
<keyword evidence="2" id="KW-1185">Reference proteome</keyword>
<evidence type="ECO:0000313" key="1">
    <source>
        <dbReference type="EMBL" id="PUB17335.1"/>
    </source>
</evidence>
<dbReference type="EMBL" id="QBUD01000002">
    <property type="protein sequence ID" value="PUB17335.1"/>
    <property type="molecule type" value="Genomic_DNA"/>
</dbReference>
<comment type="caution">
    <text evidence="1">The sequence shown here is derived from an EMBL/GenBank/DDBJ whole genome shotgun (WGS) entry which is preliminary data.</text>
</comment>
<dbReference type="Proteomes" id="UP000244523">
    <property type="component" value="Unassembled WGS sequence"/>
</dbReference>